<evidence type="ECO:0000256" key="7">
    <source>
        <dbReference type="RuleBase" id="RU003879"/>
    </source>
</evidence>
<organism evidence="9 10">
    <name type="scientific">Govanella unica</name>
    <dbReference type="NCBI Taxonomy" id="2975056"/>
    <lineage>
        <taxon>Bacteria</taxon>
        <taxon>Pseudomonadati</taxon>
        <taxon>Pseudomonadota</taxon>
        <taxon>Alphaproteobacteria</taxon>
        <taxon>Emcibacterales</taxon>
        <taxon>Govanellaceae</taxon>
        <taxon>Govanella</taxon>
    </lineage>
</organism>
<keyword evidence="6 8" id="KW-0472">Membrane</keyword>
<dbReference type="EMBL" id="JANWOI010000003">
    <property type="protein sequence ID" value="MDA5194008.1"/>
    <property type="molecule type" value="Genomic_DNA"/>
</dbReference>
<comment type="subcellular location">
    <subcellularLocation>
        <location evidence="1">Cell membrane</location>
        <topology evidence="1">Single-pass membrane protein</topology>
    </subcellularLocation>
    <subcellularLocation>
        <location evidence="7">Cell membrane</location>
        <topology evidence="7">Single-pass type II membrane protein</topology>
    </subcellularLocation>
</comment>
<dbReference type="GO" id="GO:0005886">
    <property type="term" value="C:plasma membrane"/>
    <property type="evidence" value="ECO:0007669"/>
    <property type="project" value="UniProtKB-SubCell"/>
</dbReference>
<reference evidence="9" key="2">
    <citation type="journal article" date="2023" name="Syst. Appl. Microbiol.">
        <title>Govania unica gen. nov., sp. nov., a rare biosphere bacterium that represents a novel family in the class Alphaproteobacteria.</title>
        <authorList>
            <person name="Vandamme P."/>
            <person name="Peeters C."/>
            <person name="Hettiarachchi A."/>
            <person name="Cnockaert M."/>
            <person name="Carlier A."/>
        </authorList>
    </citation>
    <scope>NUCLEOTIDE SEQUENCE</scope>
    <source>
        <strain evidence="9">LMG 31809</strain>
    </source>
</reference>
<dbReference type="AlphaFoldDB" id="A0A9X3TYB1"/>
<evidence type="ECO:0000256" key="1">
    <source>
        <dbReference type="ARBA" id="ARBA00004162"/>
    </source>
</evidence>
<keyword evidence="10" id="KW-1185">Reference proteome</keyword>
<protein>
    <submittedName>
        <fullName evidence="9">Biopolymer transporter ExbD</fullName>
    </submittedName>
</protein>
<sequence length="146" mass="15689">MSSDPLDPNETGGYRPLAEMNVTPLVDVMLVLLIIFMVAAPLLISGVPLELPHTSAAPLPEAKEKIVVSVTRDRALYVGEEAVTWEALADRVQALKSDKTENTIFVRGDTKTDYGTVMELLGVLGKAGFADISLLTEEPQGKPGKL</sequence>
<keyword evidence="3" id="KW-1003">Cell membrane</keyword>
<dbReference type="GO" id="GO:0015031">
    <property type="term" value="P:protein transport"/>
    <property type="evidence" value="ECO:0007669"/>
    <property type="project" value="UniProtKB-KW"/>
</dbReference>
<keyword evidence="4 7" id="KW-0812">Transmembrane</keyword>
<dbReference type="GO" id="GO:0022857">
    <property type="term" value="F:transmembrane transporter activity"/>
    <property type="evidence" value="ECO:0007669"/>
    <property type="project" value="InterPro"/>
</dbReference>
<dbReference type="Proteomes" id="UP001141619">
    <property type="component" value="Unassembled WGS sequence"/>
</dbReference>
<evidence type="ECO:0000313" key="10">
    <source>
        <dbReference type="Proteomes" id="UP001141619"/>
    </source>
</evidence>
<evidence type="ECO:0000313" key="9">
    <source>
        <dbReference type="EMBL" id="MDA5194008.1"/>
    </source>
</evidence>
<reference evidence="9" key="1">
    <citation type="submission" date="2022-08" db="EMBL/GenBank/DDBJ databases">
        <authorList>
            <person name="Vandamme P."/>
            <person name="Hettiarachchi A."/>
            <person name="Peeters C."/>
            <person name="Cnockaert M."/>
            <person name="Carlier A."/>
        </authorList>
    </citation>
    <scope>NUCLEOTIDE SEQUENCE</scope>
    <source>
        <strain evidence="9">LMG 31809</strain>
    </source>
</reference>
<name>A0A9X3TYB1_9PROT</name>
<dbReference type="RefSeq" id="WP_274943714.1">
    <property type="nucleotide sequence ID" value="NZ_JANWOI010000003.1"/>
</dbReference>
<dbReference type="PANTHER" id="PTHR30558">
    <property type="entry name" value="EXBD MEMBRANE COMPONENT OF PMF-DRIVEN MACROMOLECULE IMPORT SYSTEM"/>
    <property type="match status" value="1"/>
</dbReference>
<comment type="similarity">
    <text evidence="2 7">Belongs to the ExbD/TolR family.</text>
</comment>
<accession>A0A9X3TYB1</accession>
<feature type="transmembrane region" description="Helical" evidence="8">
    <location>
        <begin position="25"/>
        <end position="44"/>
    </location>
</feature>
<gene>
    <name evidence="9" type="ORF">NYP16_08595</name>
</gene>
<dbReference type="PANTHER" id="PTHR30558:SF7">
    <property type="entry name" value="TOL-PAL SYSTEM PROTEIN TOLR"/>
    <property type="match status" value="1"/>
</dbReference>
<keyword evidence="7" id="KW-0813">Transport</keyword>
<dbReference type="Pfam" id="PF02472">
    <property type="entry name" value="ExbD"/>
    <property type="match status" value="1"/>
</dbReference>
<comment type="caution">
    <text evidence="9">The sequence shown here is derived from an EMBL/GenBank/DDBJ whole genome shotgun (WGS) entry which is preliminary data.</text>
</comment>
<keyword evidence="7" id="KW-0653">Protein transport</keyword>
<evidence type="ECO:0000256" key="3">
    <source>
        <dbReference type="ARBA" id="ARBA00022475"/>
    </source>
</evidence>
<keyword evidence="5 8" id="KW-1133">Transmembrane helix</keyword>
<proteinExistence type="inferred from homology"/>
<evidence type="ECO:0000256" key="5">
    <source>
        <dbReference type="ARBA" id="ARBA00022989"/>
    </source>
</evidence>
<evidence type="ECO:0000256" key="6">
    <source>
        <dbReference type="ARBA" id="ARBA00023136"/>
    </source>
</evidence>
<evidence type="ECO:0000256" key="8">
    <source>
        <dbReference type="SAM" id="Phobius"/>
    </source>
</evidence>
<evidence type="ECO:0000256" key="4">
    <source>
        <dbReference type="ARBA" id="ARBA00022692"/>
    </source>
</evidence>
<dbReference type="InterPro" id="IPR003400">
    <property type="entry name" value="ExbD"/>
</dbReference>
<dbReference type="Gene3D" id="3.30.420.270">
    <property type="match status" value="1"/>
</dbReference>
<evidence type="ECO:0000256" key="2">
    <source>
        <dbReference type="ARBA" id="ARBA00005811"/>
    </source>
</evidence>